<reference evidence="1 2" key="1">
    <citation type="journal article" date="2024" name="Commun. Biol.">
        <title>Comparative genomic analysis of thermophilic fungi reveals convergent evolutionary adaptations and gene losses.</title>
        <authorList>
            <person name="Steindorff A.S."/>
            <person name="Aguilar-Pontes M.V."/>
            <person name="Robinson A.J."/>
            <person name="Andreopoulos B."/>
            <person name="LaButti K."/>
            <person name="Kuo A."/>
            <person name="Mondo S."/>
            <person name="Riley R."/>
            <person name="Otillar R."/>
            <person name="Haridas S."/>
            <person name="Lipzen A."/>
            <person name="Grimwood J."/>
            <person name="Schmutz J."/>
            <person name="Clum A."/>
            <person name="Reid I.D."/>
            <person name="Moisan M.C."/>
            <person name="Butler G."/>
            <person name="Nguyen T.T.M."/>
            <person name="Dewar K."/>
            <person name="Conant G."/>
            <person name="Drula E."/>
            <person name="Henrissat B."/>
            <person name="Hansel C."/>
            <person name="Singer S."/>
            <person name="Hutchinson M.I."/>
            <person name="de Vries R.P."/>
            <person name="Natvig D.O."/>
            <person name="Powell A.J."/>
            <person name="Tsang A."/>
            <person name="Grigoriev I.V."/>
        </authorList>
    </citation>
    <scope>NUCLEOTIDE SEQUENCE [LARGE SCALE GENOMIC DNA]</scope>
    <source>
        <strain evidence="1 2">ATCC 24622</strain>
    </source>
</reference>
<name>A0ABR3WQK4_9PEZI</name>
<protein>
    <submittedName>
        <fullName evidence="1">Uncharacterized protein</fullName>
    </submittedName>
</protein>
<evidence type="ECO:0000313" key="1">
    <source>
        <dbReference type="EMBL" id="KAL1865941.1"/>
    </source>
</evidence>
<keyword evidence="2" id="KW-1185">Reference proteome</keyword>
<evidence type="ECO:0000313" key="2">
    <source>
        <dbReference type="Proteomes" id="UP001586593"/>
    </source>
</evidence>
<proteinExistence type="predicted"/>
<dbReference type="Proteomes" id="UP001586593">
    <property type="component" value="Unassembled WGS sequence"/>
</dbReference>
<gene>
    <name evidence="1" type="ORF">VTK73DRAFT_4947</name>
</gene>
<dbReference type="EMBL" id="JAZHXJ010000279">
    <property type="protein sequence ID" value="KAL1865941.1"/>
    <property type="molecule type" value="Genomic_DNA"/>
</dbReference>
<accession>A0ABR3WQK4</accession>
<comment type="caution">
    <text evidence="1">The sequence shown here is derived from an EMBL/GenBank/DDBJ whole genome shotgun (WGS) entry which is preliminary data.</text>
</comment>
<organism evidence="1 2">
    <name type="scientific">Phialemonium thermophilum</name>
    <dbReference type="NCBI Taxonomy" id="223376"/>
    <lineage>
        <taxon>Eukaryota</taxon>
        <taxon>Fungi</taxon>
        <taxon>Dikarya</taxon>
        <taxon>Ascomycota</taxon>
        <taxon>Pezizomycotina</taxon>
        <taxon>Sordariomycetes</taxon>
        <taxon>Sordariomycetidae</taxon>
        <taxon>Cephalothecales</taxon>
        <taxon>Cephalothecaceae</taxon>
        <taxon>Phialemonium</taxon>
    </lineage>
</organism>
<sequence>MEQIRRREMEEAQRDHLGLIYEFIEDHNRPVIGDEELASLGVMKSTKLEIDDPAPIDLEPRYFHPCYDDTRGIEEVGDECRLIWGETLDKGKGVDPEWVPNVAYRNPQYRAKWFWACYDTLSYCYDEDDGTQSGGYNVPYLEDFEYPDRETGRQEMYVSHSVFTARCEDRPHTAILMCDASVAPEDKMLLSELEASVALLRYQLAGGRFTDHHTKPVLVYTIQWETHGRITQAHYDAKINKLVIRQSRILNLSGLAPTSDAYILLRWMMNEPVGETEYKHSEPEEGSDAGLPNNSCGPRVVVTKCG</sequence>